<sequence>MGDMSLDPDDSRPPYQQVSSSLRASILTKKPGFETGDKLPSGPELAKHFGVARGTIDKALDLLRTEGLIVTRQGSGSFVRERTSRPVGLRPHLEAAFEQKQVTLDFAGFSSETLHNALQEPLDKVRSGRLAPESITVRLLLPDTDGPMAVPVLVEGLKDEPALRERARSIALTNAGGIAHSVEMLAELGLVQNATVQVKVHRASSLFKLYILNRSEAFFGFYPLRERTVAINGNDHTFYDVTGKDTTLFHHAAGPDDASLGSQYVQQAQMWFDSVWSTIAYERQP</sequence>
<evidence type="ECO:0000313" key="7">
    <source>
        <dbReference type="Proteomes" id="UP001501752"/>
    </source>
</evidence>
<reference evidence="7" key="1">
    <citation type="journal article" date="2019" name="Int. J. Syst. Evol. Microbiol.">
        <title>The Global Catalogue of Microorganisms (GCM) 10K type strain sequencing project: providing services to taxonomists for standard genome sequencing and annotation.</title>
        <authorList>
            <consortium name="The Broad Institute Genomics Platform"/>
            <consortium name="The Broad Institute Genome Sequencing Center for Infectious Disease"/>
            <person name="Wu L."/>
            <person name="Ma J."/>
        </authorList>
    </citation>
    <scope>NUCLEOTIDE SEQUENCE [LARGE SCALE GENOMIC DNA]</scope>
    <source>
        <strain evidence="7">JCM 13006</strain>
    </source>
</reference>
<feature type="domain" description="HTH gntR-type" evidence="5">
    <location>
        <begin position="12"/>
        <end position="82"/>
    </location>
</feature>
<dbReference type="SMART" id="SM00345">
    <property type="entry name" value="HTH_GNTR"/>
    <property type="match status" value="1"/>
</dbReference>
<dbReference type="PANTHER" id="PTHR44846:SF17">
    <property type="entry name" value="GNTR-FAMILY TRANSCRIPTIONAL REGULATOR"/>
    <property type="match status" value="1"/>
</dbReference>
<dbReference type="CDD" id="cd07377">
    <property type="entry name" value="WHTH_GntR"/>
    <property type="match status" value="1"/>
</dbReference>
<gene>
    <name evidence="6" type="ORF">GCM10023235_41870</name>
</gene>
<proteinExistence type="predicted"/>
<evidence type="ECO:0000313" key="6">
    <source>
        <dbReference type="EMBL" id="GAA4859623.1"/>
    </source>
</evidence>
<dbReference type="PANTHER" id="PTHR44846">
    <property type="entry name" value="MANNOSYL-D-GLYCERATE TRANSPORT/METABOLISM SYSTEM REPRESSOR MNGR-RELATED"/>
    <property type="match status" value="1"/>
</dbReference>
<organism evidence="6 7">
    <name type="scientific">Kitasatospora terrestris</name>
    <dbReference type="NCBI Taxonomy" id="258051"/>
    <lineage>
        <taxon>Bacteria</taxon>
        <taxon>Bacillati</taxon>
        <taxon>Actinomycetota</taxon>
        <taxon>Actinomycetes</taxon>
        <taxon>Kitasatosporales</taxon>
        <taxon>Streptomycetaceae</taxon>
        <taxon>Kitasatospora</taxon>
    </lineage>
</organism>
<dbReference type="PROSITE" id="PS50949">
    <property type="entry name" value="HTH_GNTR"/>
    <property type="match status" value="1"/>
</dbReference>
<comment type="caution">
    <text evidence="6">The sequence shown here is derived from an EMBL/GenBank/DDBJ whole genome shotgun (WGS) entry which is preliminary data.</text>
</comment>
<feature type="region of interest" description="Disordered" evidence="4">
    <location>
        <begin position="1"/>
        <end position="20"/>
    </location>
</feature>
<dbReference type="Gene3D" id="1.10.10.10">
    <property type="entry name" value="Winged helix-like DNA-binding domain superfamily/Winged helix DNA-binding domain"/>
    <property type="match status" value="1"/>
</dbReference>
<evidence type="ECO:0000256" key="4">
    <source>
        <dbReference type="SAM" id="MobiDB-lite"/>
    </source>
</evidence>
<dbReference type="Pfam" id="PF00392">
    <property type="entry name" value="GntR"/>
    <property type="match status" value="1"/>
</dbReference>
<dbReference type="SUPFAM" id="SSF46785">
    <property type="entry name" value="Winged helix' DNA-binding domain"/>
    <property type="match status" value="1"/>
</dbReference>
<dbReference type="InterPro" id="IPR036390">
    <property type="entry name" value="WH_DNA-bd_sf"/>
</dbReference>
<dbReference type="InterPro" id="IPR036388">
    <property type="entry name" value="WH-like_DNA-bd_sf"/>
</dbReference>
<protein>
    <recommendedName>
        <fullName evidence="5">HTH gntR-type domain-containing protein</fullName>
    </recommendedName>
</protein>
<evidence type="ECO:0000259" key="5">
    <source>
        <dbReference type="PROSITE" id="PS50949"/>
    </source>
</evidence>
<dbReference type="EMBL" id="BAABIS010000001">
    <property type="protein sequence ID" value="GAA4859623.1"/>
    <property type="molecule type" value="Genomic_DNA"/>
</dbReference>
<keyword evidence="2" id="KW-0238">DNA-binding</keyword>
<evidence type="ECO:0000256" key="3">
    <source>
        <dbReference type="ARBA" id="ARBA00023163"/>
    </source>
</evidence>
<dbReference type="InterPro" id="IPR050679">
    <property type="entry name" value="Bact_HTH_transcr_reg"/>
</dbReference>
<dbReference type="PRINTS" id="PR00035">
    <property type="entry name" value="HTHGNTR"/>
</dbReference>
<name>A0ABP9DUQ0_9ACTN</name>
<evidence type="ECO:0000256" key="1">
    <source>
        <dbReference type="ARBA" id="ARBA00023015"/>
    </source>
</evidence>
<keyword evidence="1" id="KW-0805">Transcription regulation</keyword>
<evidence type="ECO:0000256" key="2">
    <source>
        <dbReference type="ARBA" id="ARBA00023125"/>
    </source>
</evidence>
<dbReference type="InterPro" id="IPR000524">
    <property type="entry name" value="Tscrpt_reg_HTH_GntR"/>
</dbReference>
<accession>A0ABP9DUQ0</accession>
<dbReference type="Proteomes" id="UP001501752">
    <property type="component" value="Unassembled WGS sequence"/>
</dbReference>
<keyword evidence="7" id="KW-1185">Reference proteome</keyword>
<keyword evidence="3" id="KW-0804">Transcription</keyword>